<comment type="caution">
    <text evidence="1">The sequence shown here is derived from an EMBL/GenBank/DDBJ whole genome shotgun (WGS) entry which is preliminary data.</text>
</comment>
<organism evidence="1 2">
    <name type="scientific">Gardnerella vaginalis</name>
    <dbReference type="NCBI Taxonomy" id="2702"/>
    <lineage>
        <taxon>Bacteria</taxon>
        <taxon>Bacillati</taxon>
        <taxon>Actinomycetota</taxon>
        <taxon>Actinomycetes</taxon>
        <taxon>Bifidobacteriales</taxon>
        <taxon>Bifidobacteriaceae</taxon>
        <taxon>Gardnerella</taxon>
    </lineage>
</organism>
<protein>
    <submittedName>
        <fullName evidence="1">Uncharacterized protein</fullName>
    </submittedName>
</protein>
<gene>
    <name evidence="1" type="ORF">HMPREF3208_00546</name>
</gene>
<dbReference type="EMBL" id="LRQB01000031">
    <property type="protein sequence ID" value="KXA21452.1"/>
    <property type="molecule type" value="Genomic_DNA"/>
</dbReference>
<evidence type="ECO:0000313" key="1">
    <source>
        <dbReference type="EMBL" id="KXA21452.1"/>
    </source>
</evidence>
<reference evidence="1 2" key="1">
    <citation type="submission" date="2016-01" db="EMBL/GenBank/DDBJ databases">
        <authorList>
            <person name="Oliw E.H."/>
        </authorList>
    </citation>
    <scope>NUCLEOTIDE SEQUENCE [LARGE SCALE GENOMIC DNA]</scope>
    <source>
        <strain evidence="1 2">PSS_7772B</strain>
    </source>
</reference>
<accession>A0A133NYW6</accession>
<dbReference type="PATRIC" id="fig|2702.100.peg.525"/>
<dbReference type="Proteomes" id="UP000070687">
    <property type="component" value="Unassembled WGS sequence"/>
</dbReference>
<evidence type="ECO:0000313" key="2">
    <source>
        <dbReference type="Proteomes" id="UP000070687"/>
    </source>
</evidence>
<name>A0A133NYW6_GARVA</name>
<dbReference type="AlphaFoldDB" id="A0A133NYW6"/>
<proteinExistence type="predicted"/>
<sequence>MRPLVGRAFIGKTNTGRENTCSSYEKEKSEQSLLLNAHNLLTLISTRAE</sequence>